<evidence type="ECO:0000259" key="2">
    <source>
        <dbReference type="PROSITE" id="PS51782"/>
    </source>
</evidence>
<dbReference type="Pfam" id="PF01476">
    <property type="entry name" value="LysM"/>
    <property type="match status" value="1"/>
</dbReference>
<evidence type="ECO:0000256" key="1">
    <source>
        <dbReference type="SAM" id="Phobius"/>
    </source>
</evidence>
<dbReference type="PANTHER" id="PTHR20932:SF13">
    <property type="entry name" value="LD36653P"/>
    <property type="match status" value="1"/>
</dbReference>
<feature type="transmembrane region" description="Helical" evidence="1">
    <location>
        <begin position="244"/>
        <end position="269"/>
    </location>
</feature>
<organism evidence="3">
    <name type="scientific">Corethrella appendiculata</name>
    <dbReference type="NCBI Taxonomy" id="1370023"/>
    <lineage>
        <taxon>Eukaryota</taxon>
        <taxon>Metazoa</taxon>
        <taxon>Ecdysozoa</taxon>
        <taxon>Arthropoda</taxon>
        <taxon>Hexapoda</taxon>
        <taxon>Insecta</taxon>
        <taxon>Pterygota</taxon>
        <taxon>Neoptera</taxon>
        <taxon>Endopterygota</taxon>
        <taxon>Diptera</taxon>
        <taxon>Nematocera</taxon>
        <taxon>Culicoidea</taxon>
        <taxon>Chaoboridae</taxon>
        <taxon>Corethrella</taxon>
    </lineage>
</organism>
<dbReference type="InterPro" id="IPR036779">
    <property type="entry name" value="LysM_dom_sf"/>
</dbReference>
<dbReference type="PANTHER" id="PTHR20932">
    <property type="entry name" value="LYSM AND PUTATIVE PEPTIDOGLYCAN-BINDING DOMAIN-CONTAINING PROTEIN"/>
    <property type="match status" value="1"/>
</dbReference>
<reference evidence="3" key="1">
    <citation type="journal article" date="2014" name="Insect Biochem. Mol. Biol.">
        <title>An insight into the sialome of the frog biting fly, Corethrella appendiculata.</title>
        <authorList>
            <person name="Ribeiro J.M.C."/>
            <person name="Chagas A.C."/>
            <person name="Pham V.M."/>
            <person name="Lounibos L.P."/>
            <person name="Calvo E."/>
        </authorList>
    </citation>
    <scope>NUCLEOTIDE SEQUENCE</scope>
    <source>
        <tissue evidence="3">Salivary glands</tissue>
    </source>
</reference>
<dbReference type="SUPFAM" id="SSF54106">
    <property type="entry name" value="LysM domain"/>
    <property type="match status" value="1"/>
</dbReference>
<name>U5EEC1_9DIPT</name>
<protein>
    <submittedName>
        <fullName evidence="3">Putative cell wall macromolecule catabolic process</fullName>
    </submittedName>
</protein>
<keyword evidence="1" id="KW-1133">Transmembrane helix</keyword>
<dbReference type="InterPro" id="IPR045030">
    <property type="entry name" value="LYSM1-4"/>
</dbReference>
<accession>U5EEC1</accession>
<keyword evidence="1" id="KW-0812">Transmembrane</keyword>
<feature type="domain" description="LysM" evidence="2">
    <location>
        <begin position="44"/>
        <end position="88"/>
    </location>
</feature>
<keyword evidence="1" id="KW-0472">Membrane</keyword>
<dbReference type="Gene3D" id="3.10.350.10">
    <property type="entry name" value="LysM domain"/>
    <property type="match status" value="1"/>
</dbReference>
<dbReference type="CDD" id="cd00118">
    <property type="entry name" value="LysM"/>
    <property type="match status" value="1"/>
</dbReference>
<dbReference type="AlphaFoldDB" id="U5EEC1"/>
<dbReference type="SMART" id="SM00257">
    <property type="entry name" value="LysM"/>
    <property type="match status" value="1"/>
</dbReference>
<dbReference type="PROSITE" id="PS51782">
    <property type="entry name" value="LYSM"/>
    <property type="match status" value="1"/>
</dbReference>
<evidence type="ECO:0000313" key="3">
    <source>
        <dbReference type="EMBL" id="JAB55504.1"/>
    </source>
</evidence>
<dbReference type="InterPro" id="IPR018392">
    <property type="entry name" value="LysM"/>
</dbReference>
<proteinExistence type="evidence at transcript level"/>
<dbReference type="EMBL" id="GANO01004367">
    <property type="protein sequence ID" value="JAB55504.1"/>
    <property type="molecule type" value="mRNA"/>
</dbReference>
<sequence length="286" mass="31915">MKRQRVKNNQNNYSEYAELINDETDIFVLKRNQKKFDNIFEQTIEAQIQAGDTLQAISLRYNCTITELKRLNKIDKDNEIYARTTIKVPKNPHTILLDTLPTVHTSGNSSPKHNSITPSSSTATTSLIAAGTSSHLPNGNGEILNEKLIIAAVNNSSYQNESNSISEDQKIVDDIILASKLKQNLYRDTHPNAADNDASAATHLLSSQIIAEQQQSTVSSSGIPLRRLGTPNITHQDFFFDCDLSWICLFICILALCFAIPLVYVIYIAKHPDEFHHNSTLITNSS</sequence>